<protein>
    <submittedName>
        <fullName evidence="6">Carbohydrate kinase</fullName>
    </submittedName>
</protein>
<comment type="similarity">
    <text evidence="1">Belongs to the FGGY kinase family.</text>
</comment>
<dbReference type="PANTHER" id="PTHR43095:SF5">
    <property type="entry name" value="XYLULOSE KINASE"/>
    <property type="match status" value="1"/>
</dbReference>
<accession>A0A936YQQ8</accession>
<dbReference type="Gene3D" id="3.30.420.40">
    <property type="match status" value="2"/>
</dbReference>
<keyword evidence="3 6" id="KW-0418">Kinase</keyword>
<organism evidence="6 7">
    <name type="scientific">Rhizobium setariae</name>
    <dbReference type="NCBI Taxonomy" id="2801340"/>
    <lineage>
        <taxon>Bacteria</taxon>
        <taxon>Pseudomonadati</taxon>
        <taxon>Pseudomonadota</taxon>
        <taxon>Alphaproteobacteria</taxon>
        <taxon>Hyphomicrobiales</taxon>
        <taxon>Rhizobiaceae</taxon>
        <taxon>Rhizobium/Agrobacterium group</taxon>
        <taxon>Rhizobium</taxon>
    </lineage>
</organism>
<evidence type="ECO:0000259" key="5">
    <source>
        <dbReference type="Pfam" id="PF21546"/>
    </source>
</evidence>
<reference evidence="6" key="1">
    <citation type="submission" date="2021-01" db="EMBL/GenBank/DDBJ databases">
        <title>Rhizobium sp. strain KVB221 16S ribosomal RNA gene Genome sequencing and assembly.</title>
        <authorList>
            <person name="Kang M."/>
        </authorList>
    </citation>
    <scope>NUCLEOTIDE SEQUENCE</scope>
    <source>
        <strain evidence="6">KVB221</strain>
    </source>
</reference>
<dbReference type="SUPFAM" id="SSF53067">
    <property type="entry name" value="Actin-like ATPase domain"/>
    <property type="match status" value="1"/>
</dbReference>
<dbReference type="EMBL" id="JAEQNC010000017">
    <property type="protein sequence ID" value="MBL0374968.1"/>
    <property type="molecule type" value="Genomic_DNA"/>
</dbReference>
<proteinExistence type="inferred from homology"/>
<gene>
    <name evidence="6" type="ORF">JJB09_23420</name>
</gene>
<dbReference type="RefSeq" id="WP_201663518.1">
    <property type="nucleotide sequence ID" value="NZ_JAEQNC010000017.1"/>
</dbReference>
<evidence type="ECO:0000259" key="4">
    <source>
        <dbReference type="Pfam" id="PF00370"/>
    </source>
</evidence>
<feature type="domain" description="Carbohydrate kinase FGGY C-terminal" evidence="5">
    <location>
        <begin position="250"/>
        <end position="424"/>
    </location>
</feature>
<evidence type="ECO:0000256" key="3">
    <source>
        <dbReference type="ARBA" id="ARBA00022777"/>
    </source>
</evidence>
<feature type="domain" description="Carbohydrate kinase FGGY N-terminal" evidence="4">
    <location>
        <begin position="8"/>
        <end position="242"/>
    </location>
</feature>
<name>A0A936YQQ8_9HYPH</name>
<evidence type="ECO:0000313" key="6">
    <source>
        <dbReference type="EMBL" id="MBL0374968.1"/>
    </source>
</evidence>
<sequence>MGQYRNIAVIDIGKTNIKVTLFDLDEGREGEVYTAENSVIDDGLYPHHDVDGIWTFILESLGKLQAATPIDAIAISAHGASATLINGDGELALPMLDYEFHGPDTLAAEYDAIRPPFSETGSPRLTAGLNVGAQIFWQSRTFPAEFAEVTSILPYPQYWAMRLTGVRATEMTSLGAHTDLWNPYARDYSSLVDTMGWRGLMPEMSGAFDTLGTIKSNIAKKTGLSPGTTVFSGLHDSNASLLTHLKSRPAPFSVVSTGTWVICFSVGGRTVVLDEARDTLMNVNAYGDPVPSARFMGGRAFALLKADAKAEITPADRDQVLDGAIMLLPSMPDDSGPYMYRKGGWVGAVDKLTPGGHLFAVSLHLGMMTATSLELIGADGPVIVEGPFARNTTFLETLAVMTGRDIVTGGAGLTGTSAGAACVALGRDTTIVSGARVAELSPDPRIAAYVETWQRAIATP</sequence>
<dbReference type="PANTHER" id="PTHR43095">
    <property type="entry name" value="SUGAR KINASE"/>
    <property type="match status" value="1"/>
</dbReference>
<dbReference type="InterPro" id="IPR043129">
    <property type="entry name" value="ATPase_NBD"/>
</dbReference>
<keyword evidence="7" id="KW-1185">Reference proteome</keyword>
<dbReference type="InterPro" id="IPR049382">
    <property type="entry name" value="FGGY_C_2"/>
</dbReference>
<dbReference type="Pfam" id="PF21546">
    <property type="entry name" value="FGGY_C_2"/>
    <property type="match status" value="1"/>
</dbReference>
<dbReference type="CDD" id="cd07772">
    <property type="entry name" value="ASKHA_NBD_FGGY_NaCK-like"/>
    <property type="match status" value="1"/>
</dbReference>
<evidence type="ECO:0000256" key="1">
    <source>
        <dbReference type="ARBA" id="ARBA00009156"/>
    </source>
</evidence>
<dbReference type="Proteomes" id="UP000633219">
    <property type="component" value="Unassembled WGS sequence"/>
</dbReference>
<comment type="caution">
    <text evidence="6">The sequence shown here is derived from an EMBL/GenBank/DDBJ whole genome shotgun (WGS) entry which is preliminary data.</text>
</comment>
<dbReference type="InterPro" id="IPR018484">
    <property type="entry name" value="FGGY_N"/>
</dbReference>
<dbReference type="GO" id="GO:0016301">
    <property type="term" value="F:kinase activity"/>
    <property type="evidence" value="ECO:0007669"/>
    <property type="project" value="UniProtKB-KW"/>
</dbReference>
<dbReference type="GO" id="GO:0005975">
    <property type="term" value="P:carbohydrate metabolic process"/>
    <property type="evidence" value="ECO:0007669"/>
    <property type="project" value="InterPro"/>
</dbReference>
<evidence type="ECO:0000313" key="7">
    <source>
        <dbReference type="Proteomes" id="UP000633219"/>
    </source>
</evidence>
<keyword evidence="2" id="KW-0808">Transferase</keyword>
<evidence type="ECO:0000256" key="2">
    <source>
        <dbReference type="ARBA" id="ARBA00022679"/>
    </source>
</evidence>
<dbReference type="AlphaFoldDB" id="A0A936YQQ8"/>
<dbReference type="Pfam" id="PF00370">
    <property type="entry name" value="FGGY_N"/>
    <property type="match status" value="1"/>
</dbReference>
<dbReference type="InterPro" id="IPR050406">
    <property type="entry name" value="FGGY_Carb_Kinase"/>
</dbReference>